<dbReference type="EMBL" id="SRKY01000001">
    <property type="protein sequence ID" value="THH38687.1"/>
    <property type="molecule type" value="Genomic_DNA"/>
</dbReference>
<organism evidence="1 2">
    <name type="scientific">Aliishimia ponticola</name>
    <dbReference type="NCBI Taxonomy" id="2499833"/>
    <lineage>
        <taxon>Bacteria</taxon>
        <taxon>Pseudomonadati</taxon>
        <taxon>Pseudomonadota</taxon>
        <taxon>Alphaproteobacteria</taxon>
        <taxon>Rhodobacterales</taxon>
        <taxon>Paracoccaceae</taxon>
        <taxon>Aliishimia</taxon>
    </lineage>
</organism>
<dbReference type="RefSeq" id="WP_136461578.1">
    <property type="nucleotide sequence ID" value="NZ_SRKY01000001.1"/>
</dbReference>
<comment type="caution">
    <text evidence="1">The sequence shown here is derived from an EMBL/GenBank/DDBJ whole genome shotgun (WGS) entry which is preliminary data.</text>
</comment>
<protein>
    <submittedName>
        <fullName evidence="1">N-(5'-phosphoribosyl)anthranilate isomerase</fullName>
    </submittedName>
</protein>
<accession>A0A4S4NIX2</accession>
<reference evidence="1 2" key="1">
    <citation type="submission" date="2019-04" db="EMBL/GenBank/DDBJ databases">
        <title>Shimia ponticola sp. nov., isolated from seawater.</title>
        <authorList>
            <person name="Kim Y.-O."/>
            <person name="Yoon J.-H."/>
        </authorList>
    </citation>
    <scope>NUCLEOTIDE SEQUENCE [LARGE SCALE GENOMIC DNA]</scope>
    <source>
        <strain evidence="1 2">MYP11</strain>
    </source>
</reference>
<proteinExistence type="predicted"/>
<dbReference type="OrthoDB" id="7867818at2"/>
<keyword evidence="2" id="KW-1185">Reference proteome</keyword>
<dbReference type="Proteomes" id="UP000306602">
    <property type="component" value="Unassembled WGS sequence"/>
</dbReference>
<name>A0A4S4NIX2_9RHOB</name>
<evidence type="ECO:0000313" key="1">
    <source>
        <dbReference type="EMBL" id="THH38687.1"/>
    </source>
</evidence>
<gene>
    <name evidence="1" type="ORF">E4Z66_03715</name>
</gene>
<evidence type="ECO:0000313" key="2">
    <source>
        <dbReference type="Proteomes" id="UP000306602"/>
    </source>
</evidence>
<dbReference type="AlphaFoldDB" id="A0A4S4NIX2"/>
<keyword evidence="1" id="KW-0413">Isomerase</keyword>
<dbReference type="GO" id="GO:0016853">
    <property type="term" value="F:isomerase activity"/>
    <property type="evidence" value="ECO:0007669"/>
    <property type="project" value="UniProtKB-KW"/>
</dbReference>
<sequence length="77" mass="8886">MITKKHPIASPDAYMTDLFSSRIACEGGIVRRRWRDIERYVGRDQFIAELHRRGFRAIENAGHVVIFCNRDPITAIA</sequence>